<keyword evidence="3" id="KW-1185">Reference proteome</keyword>
<evidence type="ECO:0000313" key="3">
    <source>
        <dbReference type="Proteomes" id="UP001147746"/>
    </source>
</evidence>
<sequence length="89" mass="10364">MWGDYPALVPSPGYTTKGMSYKVRSPREWDHLAGYETDAYKLQPCLIDLGHGHSVQGKTFVWDDDKELLRYGTFDLKDWLLKQKELEVQ</sequence>
<dbReference type="InterPro" id="IPR009288">
    <property type="entry name" value="AIG2-like_dom"/>
</dbReference>
<dbReference type="CDD" id="cd06661">
    <property type="entry name" value="GGCT_like"/>
    <property type="match status" value="1"/>
</dbReference>
<protein>
    <recommendedName>
        <fullName evidence="1">Gamma-glutamylcyclotransferase AIG2-like domain-containing protein</fullName>
    </recommendedName>
</protein>
<comment type="caution">
    <text evidence="2">The sequence shown here is derived from an EMBL/GenBank/DDBJ whole genome shotgun (WGS) entry which is preliminary data.</text>
</comment>
<name>A0A9W9L5A3_9EURO</name>
<organism evidence="2 3">
    <name type="scientific">Penicillium atrosanguineum</name>
    <dbReference type="NCBI Taxonomy" id="1132637"/>
    <lineage>
        <taxon>Eukaryota</taxon>
        <taxon>Fungi</taxon>
        <taxon>Dikarya</taxon>
        <taxon>Ascomycota</taxon>
        <taxon>Pezizomycotina</taxon>
        <taxon>Eurotiomycetes</taxon>
        <taxon>Eurotiomycetidae</taxon>
        <taxon>Eurotiales</taxon>
        <taxon>Aspergillaceae</taxon>
        <taxon>Penicillium</taxon>
    </lineage>
</organism>
<feature type="domain" description="Gamma-glutamylcyclotransferase AIG2-like" evidence="1">
    <location>
        <begin position="3"/>
        <end position="79"/>
    </location>
</feature>
<dbReference type="EMBL" id="JAPZBO010000009">
    <property type="protein sequence ID" value="KAJ5302511.1"/>
    <property type="molecule type" value="Genomic_DNA"/>
</dbReference>
<reference evidence="2" key="2">
    <citation type="journal article" date="2023" name="IMA Fungus">
        <title>Comparative genomic study of the Penicillium genus elucidates a diverse pangenome and 15 lateral gene transfer events.</title>
        <authorList>
            <person name="Petersen C."/>
            <person name="Sorensen T."/>
            <person name="Nielsen M.R."/>
            <person name="Sondergaard T.E."/>
            <person name="Sorensen J.L."/>
            <person name="Fitzpatrick D.A."/>
            <person name="Frisvad J.C."/>
            <person name="Nielsen K.L."/>
        </authorList>
    </citation>
    <scope>NUCLEOTIDE SEQUENCE</scope>
    <source>
        <strain evidence="2">IBT 21472</strain>
    </source>
</reference>
<evidence type="ECO:0000313" key="2">
    <source>
        <dbReference type="EMBL" id="KAJ5302511.1"/>
    </source>
</evidence>
<dbReference type="Proteomes" id="UP001147746">
    <property type="component" value="Unassembled WGS sequence"/>
</dbReference>
<gene>
    <name evidence="2" type="ORF">N7476_009310</name>
</gene>
<evidence type="ECO:0000259" key="1">
    <source>
        <dbReference type="Pfam" id="PF06094"/>
    </source>
</evidence>
<dbReference type="Pfam" id="PF06094">
    <property type="entry name" value="GGACT"/>
    <property type="match status" value="1"/>
</dbReference>
<accession>A0A9W9L5A3</accession>
<reference evidence="2" key="1">
    <citation type="submission" date="2022-12" db="EMBL/GenBank/DDBJ databases">
        <authorList>
            <person name="Petersen C."/>
        </authorList>
    </citation>
    <scope>NUCLEOTIDE SEQUENCE</scope>
    <source>
        <strain evidence="2">IBT 21472</strain>
    </source>
</reference>
<dbReference type="InterPro" id="IPR013024">
    <property type="entry name" value="GGCT-like"/>
</dbReference>
<dbReference type="Gene3D" id="3.10.490.10">
    <property type="entry name" value="Gamma-glutamyl cyclotransferase-like"/>
    <property type="match status" value="1"/>
</dbReference>
<proteinExistence type="predicted"/>
<dbReference type="AlphaFoldDB" id="A0A9W9L5A3"/>